<gene>
    <name evidence="1" type="ORF">AWB82_00337</name>
</gene>
<evidence type="ECO:0000313" key="2">
    <source>
        <dbReference type="Proteomes" id="UP000054596"/>
    </source>
</evidence>
<accession>A0A157ZAW4</accession>
<evidence type="ECO:0000313" key="1">
    <source>
        <dbReference type="EMBL" id="SAK42037.1"/>
    </source>
</evidence>
<dbReference type="AlphaFoldDB" id="A0A157ZAW4"/>
<name>A0A157ZAW4_9BURK</name>
<proteinExistence type="predicted"/>
<organism evidence="1 2">
    <name type="scientific">Caballeronia glebae</name>
    <dbReference type="NCBI Taxonomy" id="1777143"/>
    <lineage>
        <taxon>Bacteria</taxon>
        <taxon>Pseudomonadati</taxon>
        <taxon>Pseudomonadota</taxon>
        <taxon>Betaproteobacteria</taxon>
        <taxon>Burkholderiales</taxon>
        <taxon>Burkholderiaceae</taxon>
        <taxon>Caballeronia</taxon>
    </lineage>
</organism>
<keyword evidence="2" id="KW-1185">Reference proteome</keyword>
<sequence>MIVSQYYSKLQQAPRLLLVLAIRLGEQQRATD</sequence>
<dbReference type="STRING" id="1777143.AWB82_00337"/>
<dbReference type="EMBL" id="FCOJ02000002">
    <property type="protein sequence ID" value="SAK42037.1"/>
    <property type="molecule type" value="Genomic_DNA"/>
</dbReference>
<comment type="caution">
    <text evidence="1">The sequence shown here is derived from an EMBL/GenBank/DDBJ whole genome shotgun (WGS) entry which is preliminary data.</text>
</comment>
<dbReference type="Proteomes" id="UP000054596">
    <property type="component" value="Unassembled WGS sequence"/>
</dbReference>
<reference evidence="1" key="1">
    <citation type="submission" date="2016-01" db="EMBL/GenBank/DDBJ databases">
        <authorList>
            <person name="Peeters C."/>
        </authorList>
    </citation>
    <scope>NUCLEOTIDE SEQUENCE [LARGE SCALE GENOMIC DNA]</scope>
    <source>
        <strain evidence="1">LMG 29325</strain>
    </source>
</reference>
<protein>
    <submittedName>
        <fullName evidence="1">Uncharacterized protein</fullName>
    </submittedName>
</protein>